<organism evidence="2 3">
    <name type="scientific">Phocoenobacter uteri</name>
    <dbReference type="NCBI Taxonomy" id="146806"/>
    <lineage>
        <taxon>Bacteria</taxon>
        <taxon>Pseudomonadati</taxon>
        <taxon>Pseudomonadota</taxon>
        <taxon>Gammaproteobacteria</taxon>
        <taxon>Pasteurellales</taxon>
        <taxon>Pasteurellaceae</taxon>
        <taxon>Phocoenobacter</taxon>
    </lineage>
</organism>
<protein>
    <submittedName>
        <fullName evidence="2">Uncharacterized protein</fullName>
    </submittedName>
</protein>
<dbReference type="RefSeq" id="WP_115315120.1">
    <property type="nucleotide sequence ID" value="NZ_LWIF01000001.1"/>
</dbReference>
<keyword evidence="1" id="KW-0812">Transmembrane</keyword>
<keyword evidence="1" id="KW-0472">Membrane</keyword>
<accession>A0A379C8G7</accession>
<reference evidence="2 3" key="1">
    <citation type="submission" date="2018-06" db="EMBL/GenBank/DDBJ databases">
        <authorList>
            <consortium name="Pathogen Informatics"/>
            <person name="Doyle S."/>
        </authorList>
    </citation>
    <scope>NUCLEOTIDE SEQUENCE [LARGE SCALE GENOMIC DNA]</scope>
    <source>
        <strain evidence="2 3">NCTC12872</strain>
    </source>
</reference>
<dbReference type="EMBL" id="UGTA01000001">
    <property type="protein sequence ID" value="SUB58603.1"/>
    <property type="molecule type" value="Genomic_DNA"/>
</dbReference>
<evidence type="ECO:0000313" key="2">
    <source>
        <dbReference type="EMBL" id="SUB58603.1"/>
    </source>
</evidence>
<keyword evidence="1" id="KW-1133">Transmembrane helix</keyword>
<gene>
    <name evidence="2" type="ORF">NCTC12872_00567</name>
</gene>
<feature type="transmembrane region" description="Helical" evidence="1">
    <location>
        <begin position="9"/>
        <end position="29"/>
    </location>
</feature>
<evidence type="ECO:0000256" key="1">
    <source>
        <dbReference type="SAM" id="Phobius"/>
    </source>
</evidence>
<keyword evidence="3" id="KW-1185">Reference proteome</keyword>
<dbReference type="Proteomes" id="UP000255417">
    <property type="component" value="Unassembled WGS sequence"/>
</dbReference>
<dbReference type="AlphaFoldDB" id="A0A379C8G7"/>
<feature type="transmembrane region" description="Helical" evidence="1">
    <location>
        <begin position="69"/>
        <end position="90"/>
    </location>
</feature>
<feature type="transmembrane region" description="Helical" evidence="1">
    <location>
        <begin position="35"/>
        <end position="57"/>
    </location>
</feature>
<evidence type="ECO:0000313" key="3">
    <source>
        <dbReference type="Proteomes" id="UP000255417"/>
    </source>
</evidence>
<name>A0A379C8G7_9PAST</name>
<sequence length="203" mass="22578">MNTIKKSHFLIGGSIFTLALIYAMFSQLIANTGQIPWFLIGIYLLGMIQAMLFYTFGHKIFAKGTISSESSAIIAYHAWACFVFGLMLIFNTEELLHSSTGFTSILGNNNDRVGLQLTQICGAWVLAYSLLSYCSIFFTKDNAKTALWLHSFAIFAQLSEVLIKYNSDGGIFGLGARINTHHVIIQIIGLLFLFVASRKIKNK</sequence>
<feature type="transmembrane region" description="Helical" evidence="1">
    <location>
        <begin position="145"/>
        <end position="163"/>
    </location>
</feature>
<feature type="transmembrane region" description="Helical" evidence="1">
    <location>
        <begin position="183"/>
        <end position="200"/>
    </location>
</feature>
<feature type="transmembrane region" description="Helical" evidence="1">
    <location>
        <begin position="117"/>
        <end position="138"/>
    </location>
</feature>
<proteinExistence type="predicted"/>